<dbReference type="CDD" id="cd18039">
    <property type="entry name" value="DEXXQc_UPF1"/>
    <property type="match status" value="1"/>
</dbReference>
<keyword evidence="4 11" id="KW-0479">Metal-binding</keyword>
<reference evidence="13" key="1">
    <citation type="submission" date="2021-09" db="EMBL/GenBank/DDBJ databases">
        <authorList>
            <consortium name="AG Swart"/>
            <person name="Singh M."/>
            <person name="Singh A."/>
            <person name="Seah K."/>
            <person name="Emmerich C."/>
        </authorList>
    </citation>
    <scope>NUCLEOTIDE SEQUENCE</scope>
    <source>
        <strain evidence="13">ATCC30299</strain>
    </source>
</reference>
<dbReference type="InterPro" id="IPR018999">
    <property type="entry name" value="UPF1_CH/ZBD"/>
</dbReference>
<dbReference type="CDD" id="cd21407">
    <property type="entry name" value="1B_UPF1-like"/>
    <property type="match status" value="1"/>
</dbReference>
<dbReference type="Gene3D" id="2.40.30.230">
    <property type="match status" value="1"/>
</dbReference>
<keyword evidence="10" id="KW-0067">ATP-binding</keyword>
<dbReference type="SUPFAM" id="SSF52540">
    <property type="entry name" value="P-loop containing nucleoside triphosphate hydrolases"/>
    <property type="match status" value="1"/>
</dbReference>
<evidence type="ECO:0000256" key="5">
    <source>
        <dbReference type="ARBA" id="ARBA00022741"/>
    </source>
</evidence>
<keyword evidence="7" id="KW-0378">Hydrolase</keyword>
<dbReference type="InterPro" id="IPR041679">
    <property type="entry name" value="DNA2/NAM7-like_C"/>
</dbReference>
<gene>
    <name evidence="13" type="ORF">BSTOLATCC_MIC21997</name>
</gene>
<dbReference type="Proteomes" id="UP001162131">
    <property type="component" value="Unassembled WGS sequence"/>
</dbReference>
<dbReference type="GO" id="GO:0005737">
    <property type="term" value="C:cytoplasm"/>
    <property type="evidence" value="ECO:0007669"/>
    <property type="project" value="UniProtKB-SubCell"/>
</dbReference>
<proteinExistence type="inferred from homology"/>
<evidence type="ECO:0000256" key="2">
    <source>
        <dbReference type="ARBA" id="ARBA00007913"/>
    </source>
</evidence>
<dbReference type="InterPro" id="IPR041677">
    <property type="entry name" value="DNA2/NAM7_AAA_11"/>
</dbReference>
<comment type="caution">
    <text evidence="13">The sequence shown here is derived from an EMBL/GenBank/DDBJ whole genome shotgun (WGS) entry which is preliminary data.</text>
</comment>
<dbReference type="AlphaFoldDB" id="A0AAU9IY48"/>
<dbReference type="EMBL" id="CAJZBQ010000021">
    <property type="protein sequence ID" value="CAG9318623.1"/>
    <property type="molecule type" value="Genomic_DNA"/>
</dbReference>
<evidence type="ECO:0000259" key="12">
    <source>
        <dbReference type="PROSITE" id="PS51997"/>
    </source>
</evidence>
<comment type="caution">
    <text evidence="11">Lacks conserved residue(s) required for the propagation of feature annotation.</text>
</comment>
<dbReference type="GO" id="GO:0003723">
    <property type="term" value="F:RNA binding"/>
    <property type="evidence" value="ECO:0007669"/>
    <property type="project" value="InterPro"/>
</dbReference>
<organism evidence="13 14">
    <name type="scientific">Blepharisma stoltei</name>
    <dbReference type="NCBI Taxonomy" id="1481888"/>
    <lineage>
        <taxon>Eukaryota</taxon>
        <taxon>Sar</taxon>
        <taxon>Alveolata</taxon>
        <taxon>Ciliophora</taxon>
        <taxon>Postciliodesmatophora</taxon>
        <taxon>Heterotrichea</taxon>
        <taxon>Heterotrichida</taxon>
        <taxon>Blepharismidae</taxon>
        <taxon>Blepharisma</taxon>
    </lineage>
</organism>
<dbReference type="CDD" id="cd18808">
    <property type="entry name" value="SF1_C_Upf1"/>
    <property type="match status" value="1"/>
</dbReference>
<dbReference type="Gene3D" id="3.40.50.300">
    <property type="entry name" value="P-loop containing nucleotide triphosphate hydrolases"/>
    <property type="match status" value="2"/>
</dbReference>
<protein>
    <recommendedName>
        <fullName evidence="12">Upf1 domain-containing protein</fullName>
    </recommendedName>
</protein>
<dbReference type="InterPro" id="IPR047187">
    <property type="entry name" value="SF1_C_Upf1"/>
</dbReference>
<name>A0AAU9IY48_9CILI</name>
<dbReference type="GO" id="GO:0016787">
    <property type="term" value="F:hydrolase activity"/>
    <property type="evidence" value="ECO:0007669"/>
    <property type="project" value="UniProtKB-KW"/>
</dbReference>
<accession>A0AAU9IY48</accession>
<evidence type="ECO:0000256" key="4">
    <source>
        <dbReference type="ARBA" id="ARBA00022723"/>
    </source>
</evidence>
<dbReference type="GO" id="GO:0000184">
    <property type="term" value="P:nuclear-transcribed mRNA catabolic process, nonsense-mediated decay"/>
    <property type="evidence" value="ECO:0007669"/>
    <property type="project" value="InterPro"/>
</dbReference>
<dbReference type="PANTHER" id="PTHR10887:SF364">
    <property type="entry name" value="REGULATOR OF NONSENSE TRANSCRIPTS 1"/>
    <property type="match status" value="1"/>
</dbReference>
<dbReference type="FunFam" id="3.40.50.300:FF:000097">
    <property type="entry name" value="Regulator of nonsense transcripts 1"/>
    <property type="match status" value="1"/>
</dbReference>
<evidence type="ECO:0000313" key="13">
    <source>
        <dbReference type="EMBL" id="CAG9318623.1"/>
    </source>
</evidence>
<dbReference type="GO" id="GO:0008270">
    <property type="term" value="F:zinc ion binding"/>
    <property type="evidence" value="ECO:0007669"/>
    <property type="project" value="UniProtKB-UniRule"/>
</dbReference>
<dbReference type="PROSITE" id="PS51997">
    <property type="entry name" value="UPF1_CH_RICH"/>
    <property type="match status" value="1"/>
</dbReference>
<sequence length="851" mass="96295">MEEHWADIEEEEEEELVIDEYDWSNLPDHACWYCGNNDERTVVKCISDNCNKWFCNSYGGNKAGSHIIAHLVKARHKAVSMHPETTLGDTSIECYVCASRNVFLLGFVPSRSENTLIFLCREPCAMRNVISEKEWDISAWHPLIEEKRFLPWIVSVPSEEEDKKARKLSIKEITKIEEDIKRGLQPAEAPAVQENIKKIKLHYNSPKEYLEIYDKLVKLEAEYDRDIKRSQRKTDISLRWDRSDRRPSAIFIFTKEDSDIRLVPGDEMKLTLDSANWEGIGTITRISDFEEIVVQITSCSAPPPSQTSGYTVEFVWKATTFKRMITGLELFSKRQITQYIMQIILGKPAQAPMIRVKLPRDLSAPNLPPLNHYQVEAVKKALSAPFMMIQGPPGTGKTVTSATIVYHMAMQKTGQVLVTAPSNIAVDQLTEKLHKCGLKVVRLCAKSREAISSSIDFLTLHQQVRELDVGEFLPLKVLQDKKDKQLNISSEEENEYRRLRNKAEQFLLSKAEVICCTCSGSFDPRLKTFLFTQVLIDEATQATEPECLLPILTGATQVIMVGDHCQLGPVVMCKKAASAGYNRSLFERLVHLGNRPFRLHIQYRMHPAISEFPSNTFYEGSLQNGVSISDRQISGLDFPWPVPSKPVFFYNTIGPEEVSASGTSYLNRTETSNVEKIVTQFMRSGIQAHQLGIITPYEGQRAFITAYMQSFGSLGPSHYRDIEISSVDSFQGREKDIIILSCVRSNENLGIGFLNDSRRLNVALTRARYGLVICGNAKILAKQELWNNLLNHYNDNGMLVEGPLNNLKQCLLRLSPPQKLTFETEAPYMDNLASLGIFAAPSETQGFLDNL</sequence>
<comment type="subcellular location">
    <subcellularLocation>
        <location evidence="1">Cytoplasm</location>
    </subcellularLocation>
</comment>
<keyword evidence="6 11" id="KW-0863">Zinc-finger</keyword>
<evidence type="ECO:0000256" key="1">
    <source>
        <dbReference type="ARBA" id="ARBA00004496"/>
    </source>
</evidence>
<evidence type="ECO:0000313" key="14">
    <source>
        <dbReference type="Proteomes" id="UP001162131"/>
    </source>
</evidence>
<dbReference type="Pfam" id="PF09416">
    <property type="entry name" value="UPF1_Zn_bind"/>
    <property type="match status" value="1"/>
</dbReference>
<dbReference type="Pfam" id="PF13087">
    <property type="entry name" value="AAA_12"/>
    <property type="match status" value="1"/>
</dbReference>
<feature type="domain" description="Upf1" evidence="12">
    <location>
        <begin position="23"/>
        <end position="183"/>
    </location>
</feature>
<dbReference type="PANTHER" id="PTHR10887">
    <property type="entry name" value="DNA2/NAM7 HELICASE FAMILY"/>
    <property type="match status" value="1"/>
</dbReference>
<evidence type="ECO:0000256" key="7">
    <source>
        <dbReference type="ARBA" id="ARBA00022801"/>
    </source>
</evidence>
<keyword evidence="14" id="KW-1185">Reference proteome</keyword>
<feature type="region of interest" description="C4" evidence="11">
    <location>
        <begin position="94"/>
        <end position="124"/>
    </location>
</feature>
<keyword evidence="5" id="KW-0547">Nucleotide-binding</keyword>
<keyword evidence="8" id="KW-0347">Helicase</keyword>
<evidence type="ECO:0000256" key="9">
    <source>
        <dbReference type="ARBA" id="ARBA00022833"/>
    </source>
</evidence>
<dbReference type="CDD" id="cd21400">
    <property type="entry name" value="ZBD_UPF1-like"/>
    <property type="match status" value="1"/>
</dbReference>
<evidence type="ECO:0000256" key="10">
    <source>
        <dbReference type="ARBA" id="ARBA00022840"/>
    </source>
</evidence>
<comment type="similarity">
    <text evidence="2">Belongs to the DNA2/NAM7 helicase family.</text>
</comment>
<dbReference type="InterPro" id="IPR040812">
    <property type="entry name" value="UPF1_1B_dom"/>
</dbReference>
<dbReference type="Pfam" id="PF18141">
    <property type="entry name" value="UPF1_1B_dom"/>
    <property type="match status" value="1"/>
</dbReference>
<dbReference type="GO" id="GO:0005524">
    <property type="term" value="F:ATP binding"/>
    <property type="evidence" value="ECO:0007669"/>
    <property type="project" value="UniProtKB-KW"/>
</dbReference>
<evidence type="ECO:0000256" key="11">
    <source>
        <dbReference type="PROSITE-ProRule" id="PRU01341"/>
    </source>
</evidence>
<dbReference type="Gene3D" id="6.10.140.1240">
    <property type="match status" value="1"/>
</dbReference>
<evidence type="ECO:0000256" key="6">
    <source>
        <dbReference type="ARBA" id="ARBA00022771"/>
    </source>
</evidence>
<keyword evidence="3" id="KW-0963">Cytoplasm</keyword>
<evidence type="ECO:0000256" key="8">
    <source>
        <dbReference type="ARBA" id="ARBA00022806"/>
    </source>
</evidence>
<keyword evidence="9 11" id="KW-0862">Zinc</keyword>
<evidence type="ECO:0000256" key="3">
    <source>
        <dbReference type="ARBA" id="ARBA00022490"/>
    </source>
</evidence>
<dbReference type="InterPro" id="IPR045055">
    <property type="entry name" value="DNA2/NAM7-like"/>
</dbReference>
<dbReference type="InterPro" id="IPR027417">
    <property type="entry name" value="P-loop_NTPase"/>
</dbReference>
<dbReference type="Pfam" id="PF13086">
    <property type="entry name" value="AAA_11"/>
    <property type="match status" value="2"/>
</dbReference>
<dbReference type="GO" id="GO:0003724">
    <property type="term" value="F:RNA helicase activity"/>
    <property type="evidence" value="ECO:0007669"/>
    <property type="project" value="InterPro"/>
</dbReference>